<feature type="compositionally biased region" description="Polar residues" evidence="1">
    <location>
        <begin position="111"/>
        <end position="123"/>
    </location>
</feature>
<proteinExistence type="predicted"/>
<dbReference type="PANTHER" id="PTHR36721">
    <property type="entry name" value="PROLINE-RICH FAMILY PROTEIN"/>
    <property type="match status" value="1"/>
</dbReference>
<keyword evidence="3" id="KW-0732">Signal</keyword>
<dbReference type="Proteomes" id="UP000195402">
    <property type="component" value="Unassembled WGS sequence"/>
</dbReference>
<dbReference type="AlphaFoldDB" id="A0A200R5X3"/>
<evidence type="ECO:0000313" key="5">
    <source>
        <dbReference type="Proteomes" id="UP000195402"/>
    </source>
</evidence>
<evidence type="ECO:0000256" key="1">
    <source>
        <dbReference type="SAM" id="MobiDB-lite"/>
    </source>
</evidence>
<protein>
    <submittedName>
        <fullName evidence="4">Uncharacterized protein</fullName>
    </submittedName>
</protein>
<organism evidence="4 5">
    <name type="scientific">Macleaya cordata</name>
    <name type="common">Five-seeded plume-poppy</name>
    <name type="synonym">Bocconia cordata</name>
    <dbReference type="NCBI Taxonomy" id="56857"/>
    <lineage>
        <taxon>Eukaryota</taxon>
        <taxon>Viridiplantae</taxon>
        <taxon>Streptophyta</taxon>
        <taxon>Embryophyta</taxon>
        <taxon>Tracheophyta</taxon>
        <taxon>Spermatophyta</taxon>
        <taxon>Magnoliopsida</taxon>
        <taxon>Ranunculales</taxon>
        <taxon>Papaveraceae</taxon>
        <taxon>Papaveroideae</taxon>
        <taxon>Macleaya</taxon>
    </lineage>
</organism>
<feature type="compositionally biased region" description="Basic and acidic residues" evidence="1">
    <location>
        <begin position="127"/>
        <end position="138"/>
    </location>
</feature>
<name>A0A200R5X3_MACCD</name>
<evidence type="ECO:0000256" key="2">
    <source>
        <dbReference type="SAM" id="Phobius"/>
    </source>
</evidence>
<dbReference type="EMBL" id="MVGT01000437">
    <property type="protein sequence ID" value="OVA18086.1"/>
    <property type="molecule type" value="Genomic_DNA"/>
</dbReference>
<comment type="caution">
    <text evidence="4">The sequence shown here is derived from an EMBL/GenBank/DDBJ whole genome shotgun (WGS) entry which is preliminary data.</text>
</comment>
<evidence type="ECO:0000256" key="3">
    <source>
        <dbReference type="SAM" id="SignalP"/>
    </source>
</evidence>
<feature type="signal peptide" evidence="3">
    <location>
        <begin position="1"/>
        <end position="24"/>
    </location>
</feature>
<dbReference type="OrthoDB" id="784725at2759"/>
<feature type="chain" id="PRO_5013052463" evidence="3">
    <location>
        <begin position="25"/>
        <end position="191"/>
    </location>
</feature>
<dbReference type="OMA" id="KLCFIVI"/>
<keyword evidence="5" id="KW-1185">Reference proteome</keyword>
<feature type="compositionally biased region" description="Low complexity" evidence="1">
    <location>
        <begin position="76"/>
        <end position="89"/>
    </location>
</feature>
<dbReference type="InParanoid" id="A0A200R5X3"/>
<keyword evidence="2" id="KW-0472">Membrane</keyword>
<keyword evidence="2" id="KW-1133">Transmembrane helix</keyword>
<keyword evidence="2" id="KW-0812">Transmembrane</keyword>
<evidence type="ECO:0000313" key="4">
    <source>
        <dbReference type="EMBL" id="OVA18086.1"/>
    </source>
</evidence>
<dbReference type="PANTHER" id="PTHR36721:SF15">
    <property type="entry name" value="EN_SPM-LIKE TRANSPOSON PROTEIN"/>
    <property type="match status" value="1"/>
</dbReference>
<feature type="transmembrane region" description="Helical" evidence="2">
    <location>
        <begin position="150"/>
        <end position="170"/>
    </location>
</feature>
<sequence>MAKHFRLWFCLISVLLVSDFAISADPPPTISPNLAPESLADDSSISSPPSISDSPAFAPGIQIHQNGISSPPAPSPLHSGPGSSPTHSPIPSPSDASDVNSPAPSPFDASDINSPVPSPSDASDINHVSDDAGIEKSEGSSGGMSGIKKVGITIGVVVGAGLVGIGGFVYKKRQENIRRSRYAYAAGGDFL</sequence>
<accession>A0A200R5X3</accession>
<reference evidence="4 5" key="1">
    <citation type="journal article" date="2017" name="Mol. Plant">
        <title>The Genome of Medicinal Plant Macleaya cordata Provides New Insights into Benzylisoquinoline Alkaloids Metabolism.</title>
        <authorList>
            <person name="Liu X."/>
            <person name="Liu Y."/>
            <person name="Huang P."/>
            <person name="Ma Y."/>
            <person name="Qing Z."/>
            <person name="Tang Q."/>
            <person name="Cao H."/>
            <person name="Cheng P."/>
            <person name="Zheng Y."/>
            <person name="Yuan Z."/>
            <person name="Zhou Y."/>
            <person name="Liu J."/>
            <person name="Tang Z."/>
            <person name="Zhuo Y."/>
            <person name="Zhang Y."/>
            <person name="Yu L."/>
            <person name="Huang J."/>
            <person name="Yang P."/>
            <person name="Peng Q."/>
            <person name="Zhang J."/>
            <person name="Jiang W."/>
            <person name="Zhang Z."/>
            <person name="Lin K."/>
            <person name="Ro D.K."/>
            <person name="Chen X."/>
            <person name="Xiong X."/>
            <person name="Shang Y."/>
            <person name="Huang S."/>
            <person name="Zeng J."/>
        </authorList>
    </citation>
    <scope>NUCLEOTIDE SEQUENCE [LARGE SCALE GENOMIC DNA]</scope>
    <source>
        <strain evidence="5">cv. BLH2017</strain>
        <tissue evidence="4">Root</tissue>
    </source>
</reference>
<feature type="compositionally biased region" description="Low complexity" evidence="1">
    <location>
        <begin position="41"/>
        <end position="55"/>
    </location>
</feature>
<feature type="region of interest" description="Disordered" evidence="1">
    <location>
        <begin position="33"/>
        <end position="145"/>
    </location>
</feature>
<gene>
    <name evidence="4" type="ORF">BVC80_1835g499</name>
</gene>
<dbReference type="STRING" id="56857.A0A200R5X3"/>